<sequence>MATNKNLAAVALLLLSFSSLVSSECKRWETYVQIMWEGKMTIPEDKLMSICEECGLANTDTTKNKSRLDSGRTDYNGAIRRRLNGGCTTCWWGCHVERCEAAGGICDDTQCTAARRMLPDLDEIESEGNYERELSSMCTLPKMNECVMKRSNEYGARVNNVEVVWSDCPNKIRDL</sequence>
<protein>
    <submittedName>
        <fullName evidence="2">Uncharacterized protein</fullName>
    </submittedName>
</protein>
<keyword evidence="1" id="KW-0732">Signal</keyword>
<accession>A0A7R9ZDJ2</accession>
<dbReference type="EMBL" id="HBED01034176">
    <property type="protein sequence ID" value="CAD8318340.1"/>
    <property type="molecule type" value="Transcribed_RNA"/>
</dbReference>
<feature type="chain" id="PRO_5030801294" evidence="1">
    <location>
        <begin position="24"/>
        <end position="175"/>
    </location>
</feature>
<gene>
    <name evidence="2" type="ORF">TDUB1175_LOCUS17135</name>
</gene>
<dbReference type="AlphaFoldDB" id="A0A7R9ZDJ2"/>
<evidence type="ECO:0000256" key="1">
    <source>
        <dbReference type="SAM" id="SignalP"/>
    </source>
</evidence>
<feature type="signal peptide" evidence="1">
    <location>
        <begin position="1"/>
        <end position="23"/>
    </location>
</feature>
<proteinExistence type="predicted"/>
<organism evidence="2">
    <name type="scientific">Pseudictyota dubia</name>
    <dbReference type="NCBI Taxonomy" id="2749911"/>
    <lineage>
        <taxon>Eukaryota</taxon>
        <taxon>Sar</taxon>
        <taxon>Stramenopiles</taxon>
        <taxon>Ochrophyta</taxon>
        <taxon>Bacillariophyta</taxon>
        <taxon>Mediophyceae</taxon>
        <taxon>Biddulphiophycidae</taxon>
        <taxon>Eupodiscales</taxon>
        <taxon>Odontellaceae</taxon>
        <taxon>Pseudictyota</taxon>
    </lineage>
</organism>
<evidence type="ECO:0000313" key="2">
    <source>
        <dbReference type="EMBL" id="CAD8318340.1"/>
    </source>
</evidence>
<name>A0A7R9ZDJ2_9STRA</name>
<reference evidence="2" key="1">
    <citation type="submission" date="2021-01" db="EMBL/GenBank/DDBJ databases">
        <authorList>
            <person name="Corre E."/>
            <person name="Pelletier E."/>
            <person name="Niang G."/>
            <person name="Scheremetjew M."/>
            <person name="Finn R."/>
            <person name="Kale V."/>
            <person name="Holt S."/>
            <person name="Cochrane G."/>
            <person name="Meng A."/>
            <person name="Brown T."/>
            <person name="Cohen L."/>
        </authorList>
    </citation>
    <scope>NUCLEOTIDE SEQUENCE</scope>
    <source>
        <strain evidence="2">CCMP147</strain>
    </source>
</reference>